<evidence type="ECO:0000313" key="3">
    <source>
        <dbReference type="Proteomes" id="UP000321393"/>
    </source>
</evidence>
<protein>
    <submittedName>
        <fullName evidence="2">Uncharacterized protein</fullName>
    </submittedName>
</protein>
<evidence type="ECO:0000313" key="2">
    <source>
        <dbReference type="EMBL" id="TYK01160.1"/>
    </source>
</evidence>
<organism evidence="2 4">
    <name type="scientific">Cucumis melo var. makuwa</name>
    <name type="common">Oriental melon</name>
    <dbReference type="NCBI Taxonomy" id="1194695"/>
    <lineage>
        <taxon>Eukaryota</taxon>
        <taxon>Viridiplantae</taxon>
        <taxon>Streptophyta</taxon>
        <taxon>Embryophyta</taxon>
        <taxon>Tracheophyta</taxon>
        <taxon>Spermatophyta</taxon>
        <taxon>Magnoliopsida</taxon>
        <taxon>eudicotyledons</taxon>
        <taxon>Gunneridae</taxon>
        <taxon>Pentapetalae</taxon>
        <taxon>rosids</taxon>
        <taxon>fabids</taxon>
        <taxon>Cucurbitales</taxon>
        <taxon>Cucurbitaceae</taxon>
        <taxon>Benincaseae</taxon>
        <taxon>Cucumis</taxon>
    </lineage>
</organism>
<proteinExistence type="predicted"/>
<reference evidence="3 4" key="1">
    <citation type="submission" date="2019-08" db="EMBL/GenBank/DDBJ databases">
        <title>Draft genome sequences of two oriental melons (Cucumis melo L. var makuwa).</title>
        <authorList>
            <person name="Kwon S.-Y."/>
        </authorList>
    </citation>
    <scope>NUCLEOTIDE SEQUENCE [LARGE SCALE GENOMIC DNA]</scope>
    <source>
        <strain evidence="4">cv. Chang Bougi</strain>
        <strain evidence="3">cv. SW 3</strain>
        <tissue evidence="2">Leaf</tissue>
    </source>
</reference>
<dbReference type="Proteomes" id="UP000321947">
    <property type="component" value="Unassembled WGS sequence"/>
</dbReference>
<dbReference type="EMBL" id="SSTE01013280">
    <property type="protein sequence ID" value="KAA0047164.1"/>
    <property type="molecule type" value="Genomic_DNA"/>
</dbReference>
<dbReference type="AlphaFoldDB" id="A0A5D3BQ28"/>
<comment type="caution">
    <text evidence="2">The sequence shown here is derived from an EMBL/GenBank/DDBJ whole genome shotgun (WGS) entry which is preliminary data.</text>
</comment>
<evidence type="ECO:0000313" key="4">
    <source>
        <dbReference type="Proteomes" id="UP000321947"/>
    </source>
</evidence>
<evidence type="ECO:0000313" key="1">
    <source>
        <dbReference type="EMBL" id="KAA0047164.1"/>
    </source>
</evidence>
<sequence>MPKRRLHSTAAVGRRTFPRTVLRSQLRVSVVVYAVPSVAVARQISSLHLQPHLPFQRAASSPSRAAPAFPAEPCLPFQPSRPANYEPPACFGSFSPVLESLDRSVGFLQLRAQALQLRPRDCAVRRDRQSGIDIDMIQVIQWDRSQPDCLSVSSGYTTDQFVLSVPFGFIEDQLCSSGITCCTCSGTCQFLGAEVRAKASWRATKSDRGEP</sequence>
<accession>A0A5D3BQ28</accession>
<dbReference type="EMBL" id="SSTD01016302">
    <property type="protein sequence ID" value="TYK01160.1"/>
    <property type="molecule type" value="Genomic_DNA"/>
</dbReference>
<name>A0A5D3BQ28_CUCMM</name>
<dbReference type="Proteomes" id="UP000321393">
    <property type="component" value="Unassembled WGS sequence"/>
</dbReference>
<gene>
    <name evidence="2" type="ORF">E5676_scaffold109G00420</name>
    <name evidence="1" type="ORF">E6C27_scaffold83G00380</name>
</gene>